<feature type="region of interest" description="Disordered" evidence="1">
    <location>
        <begin position="1"/>
        <end position="46"/>
    </location>
</feature>
<evidence type="ECO:0000313" key="3">
    <source>
        <dbReference type="Proteomes" id="UP001518925"/>
    </source>
</evidence>
<evidence type="ECO:0000256" key="1">
    <source>
        <dbReference type="SAM" id="MobiDB-lite"/>
    </source>
</evidence>
<comment type="caution">
    <text evidence="2">The sequence shown here is derived from an EMBL/GenBank/DDBJ whole genome shotgun (WGS) entry which is preliminary data.</text>
</comment>
<reference evidence="2 3" key="1">
    <citation type="submission" date="2021-02" db="EMBL/GenBank/DDBJ databases">
        <title>Bacillus sp. RD4P76, an endophyte from a halophyte.</title>
        <authorList>
            <person name="Sun J.-Q."/>
        </authorList>
    </citation>
    <scope>NUCLEOTIDE SEQUENCE [LARGE SCALE GENOMIC DNA]</scope>
    <source>
        <strain evidence="2 3">RD4P76</strain>
    </source>
</reference>
<keyword evidence="3" id="KW-1185">Reference proteome</keyword>
<organism evidence="2 3">
    <name type="scientific">Bacillus suaedaesalsae</name>
    <dbReference type="NCBI Taxonomy" id="2810349"/>
    <lineage>
        <taxon>Bacteria</taxon>
        <taxon>Bacillati</taxon>
        <taxon>Bacillota</taxon>
        <taxon>Bacilli</taxon>
        <taxon>Bacillales</taxon>
        <taxon>Bacillaceae</taxon>
        <taxon>Bacillus</taxon>
    </lineage>
</organism>
<name>A0ABS2DH00_9BACI</name>
<feature type="compositionally biased region" description="Polar residues" evidence="1">
    <location>
        <begin position="16"/>
        <end position="36"/>
    </location>
</feature>
<dbReference type="RefSeq" id="WP_204203105.1">
    <property type="nucleotide sequence ID" value="NZ_JAFELM010000027.1"/>
</dbReference>
<proteinExistence type="predicted"/>
<evidence type="ECO:0000313" key="2">
    <source>
        <dbReference type="EMBL" id="MBM6617733.1"/>
    </source>
</evidence>
<gene>
    <name evidence="2" type="ORF">JR050_08640</name>
</gene>
<dbReference type="Proteomes" id="UP001518925">
    <property type="component" value="Unassembled WGS sequence"/>
</dbReference>
<accession>A0ABS2DH00</accession>
<dbReference type="EMBL" id="JAFELM010000027">
    <property type="protein sequence ID" value="MBM6617733.1"/>
    <property type="molecule type" value="Genomic_DNA"/>
</dbReference>
<sequence>MDKKENRQQNKKTKSFQELSQEIQENPNLKNAQPTLNPDDFEEIEY</sequence>
<protein>
    <submittedName>
        <fullName evidence="2">Uncharacterized protein</fullName>
    </submittedName>
</protein>